<name>A0A182TZL4_9DIPT</name>
<reference evidence="3" key="1">
    <citation type="submission" date="2014-01" db="EMBL/GenBank/DDBJ databases">
        <title>The Genome Sequence of Anopheles melas CM1001059_A (V2).</title>
        <authorList>
            <consortium name="The Broad Institute Genomics Platform"/>
            <person name="Neafsey D.E."/>
            <person name="Besansky N."/>
            <person name="Howell P."/>
            <person name="Walton C."/>
            <person name="Young S.K."/>
            <person name="Zeng Q."/>
            <person name="Gargeya S."/>
            <person name="Fitzgerald M."/>
            <person name="Haas B."/>
            <person name="Abouelleil A."/>
            <person name="Allen A.W."/>
            <person name="Alvarado L."/>
            <person name="Arachchi H.M."/>
            <person name="Berlin A.M."/>
            <person name="Chapman S.B."/>
            <person name="Gainer-Dewar J."/>
            <person name="Goldberg J."/>
            <person name="Griggs A."/>
            <person name="Gujja S."/>
            <person name="Hansen M."/>
            <person name="Howarth C."/>
            <person name="Imamovic A."/>
            <person name="Ireland A."/>
            <person name="Larimer J."/>
            <person name="McCowan C."/>
            <person name="Murphy C."/>
            <person name="Pearson M."/>
            <person name="Poon T.W."/>
            <person name="Priest M."/>
            <person name="Roberts A."/>
            <person name="Saif S."/>
            <person name="Shea T."/>
            <person name="Sisk P."/>
            <person name="Sykes S."/>
            <person name="Wortman J."/>
            <person name="Nusbaum C."/>
            <person name="Birren B."/>
        </authorList>
    </citation>
    <scope>NUCLEOTIDE SEQUENCE [LARGE SCALE GENOMIC DNA]</scope>
    <source>
        <strain evidence="3">CM1001059</strain>
    </source>
</reference>
<sequence length="168" mass="17454">MARHRMFQTPNIPEENEAKSSAPEYRSVCSATSSSLTSSAKGTLVAIFRNISNRPVPSGAGTWISLVSLPGRSKASSTISGRLVAAITTTRFASSLSALAACSACPMPSISVSSVDRTPILTAPEPPFIPPVPRLPTSESISSKNTTAGAFVRASLNTRVISFSASPT</sequence>
<dbReference type="Proteomes" id="UP000075902">
    <property type="component" value="Unassembled WGS sequence"/>
</dbReference>
<protein>
    <submittedName>
        <fullName evidence="2">Uncharacterized protein</fullName>
    </submittedName>
</protein>
<feature type="region of interest" description="Disordered" evidence="1">
    <location>
        <begin position="1"/>
        <end position="23"/>
    </location>
</feature>
<keyword evidence="3" id="KW-1185">Reference proteome</keyword>
<reference evidence="2" key="2">
    <citation type="submission" date="2020-05" db="UniProtKB">
        <authorList>
            <consortium name="EnsemblMetazoa"/>
        </authorList>
    </citation>
    <scope>IDENTIFICATION</scope>
    <source>
        <strain evidence="2">CM1001059</strain>
    </source>
</reference>
<accession>A0A182TZL4</accession>
<dbReference type="AlphaFoldDB" id="A0A182TZL4"/>
<proteinExistence type="predicted"/>
<evidence type="ECO:0000313" key="3">
    <source>
        <dbReference type="Proteomes" id="UP000075902"/>
    </source>
</evidence>
<evidence type="ECO:0000256" key="1">
    <source>
        <dbReference type="SAM" id="MobiDB-lite"/>
    </source>
</evidence>
<evidence type="ECO:0000313" key="2">
    <source>
        <dbReference type="EnsemblMetazoa" id="AMEC011225-PA"/>
    </source>
</evidence>
<dbReference type="EnsemblMetazoa" id="AMEC011225-RA">
    <property type="protein sequence ID" value="AMEC011225-PA"/>
    <property type="gene ID" value="AMEC011225"/>
</dbReference>
<organism evidence="2 3">
    <name type="scientific">Anopheles melas</name>
    <dbReference type="NCBI Taxonomy" id="34690"/>
    <lineage>
        <taxon>Eukaryota</taxon>
        <taxon>Metazoa</taxon>
        <taxon>Ecdysozoa</taxon>
        <taxon>Arthropoda</taxon>
        <taxon>Hexapoda</taxon>
        <taxon>Insecta</taxon>
        <taxon>Pterygota</taxon>
        <taxon>Neoptera</taxon>
        <taxon>Endopterygota</taxon>
        <taxon>Diptera</taxon>
        <taxon>Nematocera</taxon>
        <taxon>Culicoidea</taxon>
        <taxon>Culicidae</taxon>
        <taxon>Anophelinae</taxon>
        <taxon>Anopheles</taxon>
    </lineage>
</organism>
<dbReference type="VEuPathDB" id="VectorBase:AMEC011225"/>